<dbReference type="EMBL" id="JBHSCN010000003">
    <property type="protein sequence ID" value="MFC4242715.1"/>
    <property type="molecule type" value="Genomic_DNA"/>
</dbReference>
<comment type="subcellular location">
    <subcellularLocation>
        <location evidence="1">Cell membrane</location>
        <topology evidence="1">Multi-pass membrane protein</topology>
    </subcellularLocation>
</comment>
<evidence type="ECO:0000313" key="10">
    <source>
        <dbReference type="Proteomes" id="UP001595900"/>
    </source>
</evidence>
<feature type="transmembrane region" description="Helical" evidence="7">
    <location>
        <begin position="120"/>
        <end position="139"/>
    </location>
</feature>
<evidence type="ECO:0000256" key="1">
    <source>
        <dbReference type="ARBA" id="ARBA00004651"/>
    </source>
</evidence>
<keyword evidence="2" id="KW-1003">Cell membrane</keyword>
<evidence type="ECO:0000256" key="6">
    <source>
        <dbReference type="ARBA" id="ARBA00043993"/>
    </source>
</evidence>
<feature type="transmembrane region" description="Helical" evidence="7">
    <location>
        <begin position="453"/>
        <end position="471"/>
    </location>
</feature>
<feature type="transmembrane region" description="Helical" evidence="7">
    <location>
        <begin position="93"/>
        <end position="114"/>
    </location>
</feature>
<feature type="transmembrane region" description="Helical" evidence="7">
    <location>
        <begin position="407"/>
        <end position="426"/>
    </location>
</feature>
<comment type="similarity">
    <text evidence="6">Belongs to the YccS/YhfK family.</text>
</comment>
<feature type="transmembrane region" description="Helical" evidence="7">
    <location>
        <begin position="6"/>
        <end position="31"/>
    </location>
</feature>
<evidence type="ECO:0000256" key="3">
    <source>
        <dbReference type="ARBA" id="ARBA00022692"/>
    </source>
</evidence>
<comment type="caution">
    <text evidence="9">The sequence shown here is derived from an EMBL/GenBank/DDBJ whole genome shotgun (WGS) entry which is preliminary data.</text>
</comment>
<organism evidence="9 10">
    <name type="scientific">Gryllotalpicola reticulitermitis</name>
    <dbReference type="NCBI Taxonomy" id="1184153"/>
    <lineage>
        <taxon>Bacteria</taxon>
        <taxon>Bacillati</taxon>
        <taxon>Actinomycetota</taxon>
        <taxon>Actinomycetes</taxon>
        <taxon>Micrococcales</taxon>
        <taxon>Microbacteriaceae</taxon>
        <taxon>Gryllotalpicola</taxon>
    </lineage>
</organism>
<feature type="domain" description="Integral membrane bound transporter" evidence="8">
    <location>
        <begin position="369"/>
        <end position="496"/>
    </location>
</feature>
<feature type="transmembrane region" description="Helical" evidence="7">
    <location>
        <begin position="43"/>
        <end position="61"/>
    </location>
</feature>
<reference evidence="10" key="1">
    <citation type="journal article" date="2019" name="Int. J. Syst. Evol. Microbiol.">
        <title>The Global Catalogue of Microorganisms (GCM) 10K type strain sequencing project: providing services to taxonomists for standard genome sequencing and annotation.</title>
        <authorList>
            <consortium name="The Broad Institute Genomics Platform"/>
            <consortium name="The Broad Institute Genome Sequencing Center for Infectious Disease"/>
            <person name="Wu L."/>
            <person name="Ma J."/>
        </authorList>
    </citation>
    <scope>NUCLEOTIDE SEQUENCE [LARGE SCALE GENOMIC DNA]</scope>
    <source>
        <strain evidence="10">CGMCC 1.10363</strain>
    </source>
</reference>
<keyword evidence="10" id="KW-1185">Reference proteome</keyword>
<accession>A0ABV8Q2Y5</accession>
<dbReference type="PANTHER" id="PTHR30509:SF9">
    <property type="entry name" value="MULTIDRUG RESISTANCE PROTEIN MDTO"/>
    <property type="match status" value="1"/>
</dbReference>
<gene>
    <name evidence="9" type="ORF">ACFOYW_04955</name>
</gene>
<feature type="transmembrane region" description="Helical" evidence="7">
    <location>
        <begin position="477"/>
        <end position="500"/>
    </location>
</feature>
<evidence type="ECO:0000256" key="2">
    <source>
        <dbReference type="ARBA" id="ARBA00022475"/>
    </source>
</evidence>
<sequence>MLVGYLLSLALHAGAQGTVVFMMLSSVVAMNGSNALGDHRRRANARTAAFFPVAIGAGLTMGTLLSVNHYASLAGFIVVMFLAVWVRRFGGPFFFYGFMGWMGYFFASFLGTSFAALPGMLVAVIAASAVMLLLSITIARPDPRKTLASVFRAMSARQRGLARACIALIEADAGSPASDRASLAVFRARARLTDTALMSDGWAAHAPALPAGWTASALRSRLLNVQLGLDRLTIGARELAASVASPALRHAVVDAFRALADANLGRARDAAARLSELSDDSPRAVRAAVRNLERGFGVITAVPNRPVLSREVAKNEDSFVPAVELMLGQLPGSPSVASGIEARGGAWNPIVRLPFATRQAVQAAVAGILAIIVGSLISGQRYYWAVIAAFVAFAGTGTRFDTTRKAVLRVAGTLAGLGAGILIAHATSGHTFAALVVIVVSIFCGNYLMRVSYGYMIFFITIMLSELYSILGEFSDSLLLLRLAETAAGAAIGILVALVVSPVSTRDALDQTEGAVVEAVAKALDRVRARALNPASVSATALDGDIIAVDNQLRRLVLIGEPLTRYQAWENRPRAIRRRLTVVGNLLATLRTVDYAVRRLTVGDAELAGEVGKVADYARAVAAARGDAVVVRNPPVLAREILDTRTLDIAQGRPAEAYTAVARLQALLEDLA</sequence>
<dbReference type="Proteomes" id="UP001595900">
    <property type="component" value="Unassembled WGS sequence"/>
</dbReference>
<feature type="transmembrane region" description="Helical" evidence="7">
    <location>
        <begin position="67"/>
        <end position="86"/>
    </location>
</feature>
<feature type="transmembrane region" description="Helical" evidence="7">
    <location>
        <begin position="360"/>
        <end position="377"/>
    </location>
</feature>
<keyword evidence="5 7" id="KW-0472">Membrane</keyword>
<evidence type="ECO:0000256" key="7">
    <source>
        <dbReference type="SAM" id="Phobius"/>
    </source>
</evidence>
<evidence type="ECO:0000256" key="4">
    <source>
        <dbReference type="ARBA" id="ARBA00022989"/>
    </source>
</evidence>
<dbReference type="InterPro" id="IPR049453">
    <property type="entry name" value="Memb_transporter_dom"/>
</dbReference>
<dbReference type="PANTHER" id="PTHR30509">
    <property type="entry name" value="P-HYDROXYBENZOIC ACID EFFLUX PUMP SUBUNIT-RELATED"/>
    <property type="match status" value="1"/>
</dbReference>
<dbReference type="RefSeq" id="WP_390227617.1">
    <property type="nucleotide sequence ID" value="NZ_JBHSCN010000003.1"/>
</dbReference>
<proteinExistence type="inferred from homology"/>
<dbReference type="Pfam" id="PF13515">
    <property type="entry name" value="FUSC_2"/>
    <property type="match status" value="1"/>
</dbReference>
<evidence type="ECO:0000256" key="5">
    <source>
        <dbReference type="ARBA" id="ARBA00023136"/>
    </source>
</evidence>
<keyword evidence="4 7" id="KW-1133">Transmembrane helix</keyword>
<feature type="transmembrane region" description="Helical" evidence="7">
    <location>
        <begin position="383"/>
        <end position="400"/>
    </location>
</feature>
<name>A0ABV8Q2Y5_9MICO</name>
<protein>
    <submittedName>
        <fullName evidence="9">FUSC family protein</fullName>
    </submittedName>
</protein>
<evidence type="ECO:0000313" key="9">
    <source>
        <dbReference type="EMBL" id="MFC4242715.1"/>
    </source>
</evidence>
<evidence type="ECO:0000259" key="8">
    <source>
        <dbReference type="Pfam" id="PF13515"/>
    </source>
</evidence>
<keyword evidence="3 7" id="KW-0812">Transmembrane</keyword>